<name>X1UTI6_9ZZZZ</name>
<sequence length="233" mass="26310">TGNTKHVIVSVKLANGILSGTILDITERKQLEERNKKYELELIEAMEKAMESEKLKTAFLANMSNEILTPMNTIMGFSDLLNNPDLPDDKLLHFSEQINTSSNTLVNLIDNIIDIAKVESGEVRIKLSECKINHLLLDLYACFDNEIKEKGKDKVYLRLKRASKDKDFAILSEPYRLKRIMSNILKNAVNYTDSGKIEFGYSILDGESDGKATSQGQMLQFFVMDKGKGIPKE</sequence>
<keyword evidence="6" id="KW-0175">Coiled coil</keyword>
<accession>X1UTI6</accession>
<gene>
    <name evidence="8" type="ORF">S12H4_53480</name>
</gene>
<dbReference type="InterPro" id="IPR050736">
    <property type="entry name" value="Sensor_HK_Regulatory"/>
</dbReference>
<dbReference type="SUPFAM" id="SSF47384">
    <property type="entry name" value="Homodimeric domain of signal transducing histidine kinase"/>
    <property type="match status" value="1"/>
</dbReference>
<dbReference type="EMBL" id="BARW01034049">
    <property type="protein sequence ID" value="GAJ03191.1"/>
    <property type="molecule type" value="Genomic_DNA"/>
</dbReference>
<evidence type="ECO:0000256" key="4">
    <source>
        <dbReference type="ARBA" id="ARBA00022777"/>
    </source>
</evidence>
<evidence type="ECO:0000313" key="8">
    <source>
        <dbReference type="EMBL" id="GAJ03191.1"/>
    </source>
</evidence>
<organism evidence="8">
    <name type="scientific">marine sediment metagenome</name>
    <dbReference type="NCBI Taxonomy" id="412755"/>
    <lineage>
        <taxon>unclassified sequences</taxon>
        <taxon>metagenomes</taxon>
        <taxon>ecological metagenomes</taxon>
    </lineage>
</organism>
<dbReference type="InterPro" id="IPR005467">
    <property type="entry name" value="His_kinase_dom"/>
</dbReference>
<evidence type="ECO:0000256" key="2">
    <source>
        <dbReference type="ARBA" id="ARBA00012438"/>
    </source>
</evidence>
<keyword evidence="4" id="KW-0418">Kinase</keyword>
<dbReference type="Gene3D" id="3.30.565.10">
    <property type="entry name" value="Histidine kinase-like ATPase, C-terminal domain"/>
    <property type="match status" value="1"/>
</dbReference>
<evidence type="ECO:0000256" key="6">
    <source>
        <dbReference type="SAM" id="Coils"/>
    </source>
</evidence>
<evidence type="ECO:0000256" key="5">
    <source>
        <dbReference type="ARBA" id="ARBA00023012"/>
    </source>
</evidence>
<comment type="caution">
    <text evidence="8">The sequence shown here is derived from an EMBL/GenBank/DDBJ whole genome shotgun (WGS) entry which is preliminary data.</text>
</comment>
<dbReference type="EC" id="2.7.13.3" evidence="2"/>
<keyword evidence="3" id="KW-0808">Transferase</keyword>
<comment type="catalytic activity">
    <reaction evidence="1">
        <text>ATP + protein L-histidine = ADP + protein N-phospho-L-histidine.</text>
        <dbReference type="EC" id="2.7.13.3"/>
    </reaction>
</comment>
<dbReference type="SUPFAM" id="SSF55874">
    <property type="entry name" value="ATPase domain of HSP90 chaperone/DNA topoisomerase II/histidine kinase"/>
    <property type="match status" value="1"/>
</dbReference>
<proteinExistence type="predicted"/>
<dbReference type="GO" id="GO:0000155">
    <property type="term" value="F:phosphorelay sensor kinase activity"/>
    <property type="evidence" value="ECO:0007669"/>
    <property type="project" value="InterPro"/>
</dbReference>
<evidence type="ECO:0000259" key="7">
    <source>
        <dbReference type="PROSITE" id="PS50109"/>
    </source>
</evidence>
<dbReference type="Gene3D" id="1.10.287.130">
    <property type="match status" value="1"/>
</dbReference>
<feature type="domain" description="Histidine kinase" evidence="7">
    <location>
        <begin position="62"/>
        <end position="233"/>
    </location>
</feature>
<keyword evidence="5" id="KW-0902">Two-component regulatory system</keyword>
<dbReference type="PANTHER" id="PTHR43711">
    <property type="entry name" value="TWO-COMPONENT HISTIDINE KINASE"/>
    <property type="match status" value="1"/>
</dbReference>
<reference evidence="8" key="1">
    <citation type="journal article" date="2014" name="Front. Microbiol.">
        <title>High frequency of phylogenetically diverse reductive dehalogenase-homologous genes in deep subseafloor sedimentary metagenomes.</title>
        <authorList>
            <person name="Kawai M."/>
            <person name="Futagami T."/>
            <person name="Toyoda A."/>
            <person name="Takaki Y."/>
            <person name="Nishi S."/>
            <person name="Hori S."/>
            <person name="Arai W."/>
            <person name="Tsubouchi T."/>
            <person name="Morono Y."/>
            <person name="Uchiyama I."/>
            <person name="Ito T."/>
            <person name="Fujiyama A."/>
            <person name="Inagaki F."/>
            <person name="Takami H."/>
        </authorList>
    </citation>
    <scope>NUCLEOTIDE SEQUENCE</scope>
    <source>
        <strain evidence="8">Expedition CK06-06</strain>
    </source>
</reference>
<dbReference type="AlphaFoldDB" id="X1UTI6"/>
<dbReference type="PANTHER" id="PTHR43711:SF31">
    <property type="entry name" value="HISTIDINE KINASE"/>
    <property type="match status" value="1"/>
</dbReference>
<dbReference type="Pfam" id="PF00512">
    <property type="entry name" value="HisKA"/>
    <property type="match status" value="1"/>
</dbReference>
<dbReference type="CDD" id="cd00082">
    <property type="entry name" value="HisKA"/>
    <property type="match status" value="1"/>
</dbReference>
<dbReference type="InterPro" id="IPR036097">
    <property type="entry name" value="HisK_dim/P_sf"/>
</dbReference>
<feature type="non-terminal residue" evidence="8">
    <location>
        <position position="233"/>
    </location>
</feature>
<evidence type="ECO:0000256" key="1">
    <source>
        <dbReference type="ARBA" id="ARBA00000085"/>
    </source>
</evidence>
<dbReference type="InterPro" id="IPR003661">
    <property type="entry name" value="HisK_dim/P_dom"/>
</dbReference>
<evidence type="ECO:0000256" key="3">
    <source>
        <dbReference type="ARBA" id="ARBA00022679"/>
    </source>
</evidence>
<feature type="coiled-coil region" evidence="6">
    <location>
        <begin position="28"/>
        <end position="55"/>
    </location>
</feature>
<dbReference type="SMART" id="SM00388">
    <property type="entry name" value="HisKA"/>
    <property type="match status" value="1"/>
</dbReference>
<dbReference type="PROSITE" id="PS50109">
    <property type="entry name" value="HIS_KIN"/>
    <property type="match status" value="1"/>
</dbReference>
<dbReference type="InterPro" id="IPR036890">
    <property type="entry name" value="HATPase_C_sf"/>
</dbReference>
<protein>
    <recommendedName>
        <fullName evidence="2">histidine kinase</fullName>
        <ecNumber evidence="2">2.7.13.3</ecNumber>
    </recommendedName>
</protein>
<feature type="non-terminal residue" evidence="8">
    <location>
        <position position="1"/>
    </location>
</feature>